<organism evidence="2 3">
    <name type="scientific">Oesophagostomum dentatum</name>
    <name type="common">Nodular worm</name>
    <dbReference type="NCBI Taxonomy" id="61180"/>
    <lineage>
        <taxon>Eukaryota</taxon>
        <taxon>Metazoa</taxon>
        <taxon>Ecdysozoa</taxon>
        <taxon>Nematoda</taxon>
        <taxon>Chromadorea</taxon>
        <taxon>Rhabditida</taxon>
        <taxon>Rhabditina</taxon>
        <taxon>Rhabditomorpha</taxon>
        <taxon>Strongyloidea</taxon>
        <taxon>Strongylidae</taxon>
        <taxon>Oesophagostomum</taxon>
    </lineage>
</organism>
<dbReference type="AlphaFoldDB" id="A0A0B1TK48"/>
<dbReference type="EMBL" id="KN549847">
    <property type="protein sequence ID" value="KHJ95790.1"/>
    <property type="molecule type" value="Genomic_DNA"/>
</dbReference>
<dbReference type="PROSITE" id="PS50011">
    <property type="entry name" value="PROTEIN_KINASE_DOM"/>
    <property type="match status" value="1"/>
</dbReference>
<feature type="non-terminal residue" evidence="2">
    <location>
        <position position="1"/>
    </location>
</feature>
<evidence type="ECO:0000313" key="2">
    <source>
        <dbReference type="EMBL" id="KHJ95790.1"/>
    </source>
</evidence>
<dbReference type="InterPro" id="IPR000719">
    <property type="entry name" value="Prot_kinase_dom"/>
</dbReference>
<dbReference type="Pfam" id="PF00069">
    <property type="entry name" value="Pkinase"/>
    <property type="match status" value="1"/>
</dbReference>
<dbReference type="InterPro" id="IPR011009">
    <property type="entry name" value="Kinase-like_dom_sf"/>
</dbReference>
<dbReference type="PANTHER" id="PTHR11909">
    <property type="entry name" value="CASEIN KINASE-RELATED"/>
    <property type="match status" value="1"/>
</dbReference>
<gene>
    <name evidence="2" type="ORF">OESDEN_04258</name>
</gene>
<accession>A0A0B1TK48</accession>
<dbReference type="Proteomes" id="UP000053660">
    <property type="component" value="Unassembled WGS sequence"/>
</dbReference>
<proteinExistence type="predicted"/>
<dbReference type="SMART" id="SM00220">
    <property type="entry name" value="S_TKc"/>
    <property type="match status" value="1"/>
</dbReference>
<dbReference type="GO" id="GO:0004672">
    <property type="term" value="F:protein kinase activity"/>
    <property type="evidence" value="ECO:0007669"/>
    <property type="project" value="InterPro"/>
</dbReference>
<feature type="domain" description="Protein kinase" evidence="1">
    <location>
        <begin position="24"/>
        <end position="235"/>
    </location>
</feature>
<dbReference type="OrthoDB" id="5979581at2759"/>
<dbReference type="GO" id="GO:0005524">
    <property type="term" value="F:ATP binding"/>
    <property type="evidence" value="ECO:0007669"/>
    <property type="project" value="InterPro"/>
</dbReference>
<name>A0A0B1TK48_OESDE</name>
<evidence type="ECO:0000259" key="1">
    <source>
        <dbReference type="PROSITE" id="PS50011"/>
    </source>
</evidence>
<dbReference type="Gene3D" id="1.10.510.10">
    <property type="entry name" value="Transferase(Phosphotransferase) domain 1"/>
    <property type="match status" value="1"/>
</dbReference>
<dbReference type="InterPro" id="IPR050235">
    <property type="entry name" value="CK1_Ser-Thr_kinase"/>
</dbReference>
<sequence>LFYCLVGFGLDKRLKKGNVVARKWRIVQKLGEGGFGSVYKVKNVENQVFGAFKVELARENSVLKLEAKVLRRLDGCPFVPQLLGSGKRPRYSFIIMSLLGPSLNKILRMYGRVCSVSTQVRVGINALYALKLIHDFGFVHRDLKPANMAVGLVGTPQFRFIHIFDFGLAREYIVISNGDPPKMRRPRRRVHFRGTLRYCSINAHEKGEQGRDDDLWCLLYLLVELRGPLPWSRAR</sequence>
<evidence type="ECO:0000313" key="3">
    <source>
        <dbReference type="Proteomes" id="UP000053660"/>
    </source>
</evidence>
<protein>
    <recommendedName>
        <fullName evidence="1">Protein kinase domain-containing protein</fullName>
    </recommendedName>
</protein>
<dbReference type="SUPFAM" id="SSF56112">
    <property type="entry name" value="Protein kinase-like (PK-like)"/>
    <property type="match status" value="1"/>
</dbReference>
<reference evidence="2 3" key="1">
    <citation type="submission" date="2014-03" db="EMBL/GenBank/DDBJ databases">
        <title>Draft genome of the hookworm Oesophagostomum dentatum.</title>
        <authorList>
            <person name="Mitreva M."/>
        </authorList>
    </citation>
    <scope>NUCLEOTIDE SEQUENCE [LARGE SCALE GENOMIC DNA]</scope>
    <source>
        <strain evidence="2 3">OD-Hann</strain>
    </source>
</reference>
<keyword evidence="3" id="KW-1185">Reference proteome</keyword>